<dbReference type="EMBL" id="JARJLG010000008">
    <property type="protein sequence ID" value="KAJ7778680.1"/>
    <property type="molecule type" value="Genomic_DNA"/>
</dbReference>
<dbReference type="AlphaFoldDB" id="A0AAD7K585"/>
<evidence type="ECO:0000313" key="2">
    <source>
        <dbReference type="Proteomes" id="UP001215280"/>
    </source>
</evidence>
<dbReference type="SUPFAM" id="SSF54427">
    <property type="entry name" value="NTF2-like"/>
    <property type="match status" value="1"/>
</dbReference>
<dbReference type="Proteomes" id="UP001215280">
    <property type="component" value="Unassembled WGS sequence"/>
</dbReference>
<evidence type="ECO:0000313" key="1">
    <source>
        <dbReference type="EMBL" id="KAJ7778680.1"/>
    </source>
</evidence>
<organism evidence="1 2">
    <name type="scientific">Mycena maculata</name>
    <dbReference type="NCBI Taxonomy" id="230809"/>
    <lineage>
        <taxon>Eukaryota</taxon>
        <taxon>Fungi</taxon>
        <taxon>Dikarya</taxon>
        <taxon>Basidiomycota</taxon>
        <taxon>Agaricomycotina</taxon>
        <taxon>Agaricomycetes</taxon>
        <taxon>Agaricomycetidae</taxon>
        <taxon>Agaricales</taxon>
        <taxon>Marasmiineae</taxon>
        <taxon>Mycenaceae</taxon>
        <taxon>Mycena</taxon>
    </lineage>
</organism>
<proteinExistence type="predicted"/>
<dbReference type="InterPro" id="IPR032710">
    <property type="entry name" value="NTF2-like_dom_sf"/>
</dbReference>
<accession>A0AAD7K585</accession>
<keyword evidence="2" id="KW-1185">Reference proteome</keyword>
<name>A0AAD7K585_9AGAR</name>
<gene>
    <name evidence="1" type="ORF">DFH07DRAFT_950691</name>
</gene>
<comment type="caution">
    <text evidence="1">The sequence shown here is derived from an EMBL/GenBank/DDBJ whole genome shotgun (WGS) entry which is preliminary data.</text>
</comment>
<sequence length="106" mass="11249">MTDTTPSHTPMDTACTLLTAICSSDGPAMAALMADNFTWCMFPVSLGVPSKNRHEYLLQTAELGRIYTSLKLKTSPPLDMVQSGNTVVMHAAGCSIDAGRQQVGDG</sequence>
<protein>
    <submittedName>
        <fullName evidence="1">Uncharacterized protein</fullName>
    </submittedName>
</protein>
<reference evidence="1" key="1">
    <citation type="submission" date="2023-03" db="EMBL/GenBank/DDBJ databases">
        <title>Massive genome expansion in bonnet fungi (Mycena s.s.) driven by repeated elements and novel gene families across ecological guilds.</title>
        <authorList>
            <consortium name="Lawrence Berkeley National Laboratory"/>
            <person name="Harder C.B."/>
            <person name="Miyauchi S."/>
            <person name="Viragh M."/>
            <person name="Kuo A."/>
            <person name="Thoen E."/>
            <person name="Andreopoulos B."/>
            <person name="Lu D."/>
            <person name="Skrede I."/>
            <person name="Drula E."/>
            <person name="Henrissat B."/>
            <person name="Morin E."/>
            <person name="Kohler A."/>
            <person name="Barry K."/>
            <person name="LaButti K."/>
            <person name="Morin E."/>
            <person name="Salamov A."/>
            <person name="Lipzen A."/>
            <person name="Mereny Z."/>
            <person name="Hegedus B."/>
            <person name="Baldrian P."/>
            <person name="Stursova M."/>
            <person name="Weitz H."/>
            <person name="Taylor A."/>
            <person name="Grigoriev I.V."/>
            <person name="Nagy L.G."/>
            <person name="Martin F."/>
            <person name="Kauserud H."/>
        </authorList>
    </citation>
    <scope>NUCLEOTIDE SEQUENCE</scope>
    <source>
        <strain evidence="1">CBHHK188m</strain>
    </source>
</reference>